<dbReference type="InterPro" id="IPR027307">
    <property type="entry name" value="WASH7"/>
</dbReference>
<dbReference type="AlphaFoldDB" id="A0A914NV71"/>
<evidence type="ECO:0000313" key="4">
    <source>
        <dbReference type="WBParaSite" id="Minc3s11075g44603"/>
    </source>
</evidence>
<dbReference type="GO" id="GO:0007032">
    <property type="term" value="P:endosome organization"/>
    <property type="evidence" value="ECO:0007669"/>
    <property type="project" value="TreeGrafter"/>
</dbReference>
<protein>
    <submittedName>
        <fullName evidence="4">Uncharacterized protein</fullName>
    </submittedName>
</protein>
<dbReference type="WBParaSite" id="Minc3s11075g44603">
    <property type="protein sequence ID" value="Minc3s11075g44603"/>
    <property type="gene ID" value="Minc3s11075g44603"/>
</dbReference>
<evidence type="ECO:0000259" key="2">
    <source>
        <dbReference type="Pfam" id="PF14746"/>
    </source>
</evidence>
<name>A0A914NV71_MELIC</name>
<dbReference type="InterPro" id="IPR028283">
    <property type="entry name" value="WASH-7_C"/>
</dbReference>
<accession>A0A914NV71</accession>
<evidence type="ECO:0000313" key="3">
    <source>
        <dbReference type="Proteomes" id="UP000887563"/>
    </source>
</evidence>
<dbReference type="GO" id="GO:0016197">
    <property type="term" value="P:endosomal transport"/>
    <property type="evidence" value="ECO:0007669"/>
    <property type="project" value="TreeGrafter"/>
</dbReference>
<proteinExistence type="predicted"/>
<dbReference type="GO" id="GO:0071203">
    <property type="term" value="C:WASH complex"/>
    <property type="evidence" value="ECO:0007669"/>
    <property type="project" value="InterPro"/>
</dbReference>
<feature type="domain" description="WASH complex subunit 7 central" evidence="1">
    <location>
        <begin position="2"/>
        <end position="102"/>
    </location>
</feature>
<dbReference type="InterPro" id="IPR028282">
    <property type="entry name" value="WASH-7_central"/>
</dbReference>
<dbReference type="Pfam" id="PF14744">
    <property type="entry name" value="WASH-7_mid"/>
    <property type="match status" value="1"/>
</dbReference>
<feature type="domain" description="WASH complex subunit 7 C-terminal" evidence="2">
    <location>
        <begin position="125"/>
        <end position="222"/>
    </location>
</feature>
<sequence>MRSQFQLLSRCLSDEKLKSTLIREICFYRDSIDQLEQMYPMERAEKMTNSLKRYCHKIGGGPSLNIIERLRILIVRIGNMIGLLRMFRSGILETFAPNITFGFKHKELMSDLINNFNKNSIQNNCAKLCDKISSNITGYLTSNNDSIELLTSMFAKEFRGNNKFAHLRDFFILIPTLMIVQIEYISKCRARLSNKKMSLNEDLAVAGSFNEQFIFVEDGFSIEVIKCKNEQKLALKAKDESLARLLALKQSQLNEQLEEFKRLMYSLNSALTFLQA</sequence>
<evidence type="ECO:0000259" key="1">
    <source>
        <dbReference type="Pfam" id="PF14744"/>
    </source>
</evidence>
<keyword evidence="3" id="KW-1185">Reference proteome</keyword>
<dbReference type="PANTHER" id="PTHR31409:SF0">
    <property type="entry name" value="WASH COMPLEX SUBUNIT 4"/>
    <property type="match status" value="1"/>
</dbReference>
<dbReference type="Proteomes" id="UP000887563">
    <property type="component" value="Unplaced"/>
</dbReference>
<dbReference type="GO" id="GO:0005768">
    <property type="term" value="C:endosome"/>
    <property type="evidence" value="ECO:0007669"/>
    <property type="project" value="TreeGrafter"/>
</dbReference>
<reference evidence="4" key="1">
    <citation type="submission" date="2022-11" db="UniProtKB">
        <authorList>
            <consortium name="WormBaseParasite"/>
        </authorList>
    </citation>
    <scope>IDENTIFICATION</scope>
</reference>
<dbReference type="Pfam" id="PF14746">
    <property type="entry name" value="WASH-7_C"/>
    <property type="match status" value="1"/>
</dbReference>
<dbReference type="PANTHER" id="PTHR31409">
    <property type="entry name" value="WASH COMPLEX SUBUNIT 4"/>
    <property type="match status" value="1"/>
</dbReference>
<organism evidence="3 4">
    <name type="scientific">Meloidogyne incognita</name>
    <name type="common">Southern root-knot nematode worm</name>
    <name type="synonym">Oxyuris incognita</name>
    <dbReference type="NCBI Taxonomy" id="6306"/>
    <lineage>
        <taxon>Eukaryota</taxon>
        <taxon>Metazoa</taxon>
        <taxon>Ecdysozoa</taxon>
        <taxon>Nematoda</taxon>
        <taxon>Chromadorea</taxon>
        <taxon>Rhabditida</taxon>
        <taxon>Tylenchina</taxon>
        <taxon>Tylenchomorpha</taxon>
        <taxon>Tylenchoidea</taxon>
        <taxon>Meloidogynidae</taxon>
        <taxon>Meloidogyninae</taxon>
        <taxon>Meloidogyne</taxon>
        <taxon>Meloidogyne incognita group</taxon>
    </lineage>
</organism>